<accession>A0A6G0QKJ4</accession>
<evidence type="ECO:0000256" key="6">
    <source>
        <dbReference type="SAM" id="MobiDB-lite"/>
    </source>
</evidence>
<comment type="caution">
    <text evidence="7">The sequence shown here is derived from an EMBL/GenBank/DDBJ whole genome shotgun (WGS) entry which is preliminary data.</text>
</comment>
<feature type="region of interest" description="Disordered" evidence="6">
    <location>
        <begin position="57"/>
        <end position="134"/>
    </location>
</feature>
<reference evidence="7 8" key="1">
    <citation type="submission" date="2018-09" db="EMBL/GenBank/DDBJ databases">
        <title>Genomic investigation of the strawberry pathogen Phytophthora fragariae indicates pathogenicity is determined by transcriptional variation in three key races.</title>
        <authorList>
            <person name="Adams T.M."/>
            <person name="Armitage A.D."/>
            <person name="Sobczyk M.K."/>
            <person name="Bates H.J."/>
            <person name="Dunwell J.M."/>
            <person name="Nellist C.F."/>
            <person name="Harrison R.J."/>
        </authorList>
    </citation>
    <scope>NUCLEOTIDE SEQUENCE [LARGE SCALE GENOMIC DNA]</scope>
    <source>
        <strain evidence="7 8">NOV-77</strain>
    </source>
</reference>
<dbReference type="GO" id="GO:0036064">
    <property type="term" value="C:ciliary basal body"/>
    <property type="evidence" value="ECO:0007669"/>
    <property type="project" value="TreeGrafter"/>
</dbReference>
<feature type="compositionally biased region" description="Acidic residues" evidence="6">
    <location>
        <begin position="87"/>
        <end position="114"/>
    </location>
</feature>
<dbReference type="SUPFAM" id="SSF56059">
    <property type="entry name" value="Glutathione synthetase ATP-binding domain-like"/>
    <property type="match status" value="1"/>
</dbReference>
<name>A0A6G0QKJ4_9STRA</name>
<dbReference type="GO" id="GO:0070740">
    <property type="term" value="F:tubulin-glutamic acid ligase activity"/>
    <property type="evidence" value="ECO:0007669"/>
    <property type="project" value="TreeGrafter"/>
</dbReference>
<organism evidence="7 8">
    <name type="scientific">Phytophthora fragariae</name>
    <dbReference type="NCBI Taxonomy" id="53985"/>
    <lineage>
        <taxon>Eukaryota</taxon>
        <taxon>Sar</taxon>
        <taxon>Stramenopiles</taxon>
        <taxon>Oomycota</taxon>
        <taxon>Peronosporomycetes</taxon>
        <taxon>Peronosporales</taxon>
        <taxon>Peronosporaceae</taxon>
        <taxon>Phytophthora</taxon>
    </lineage>
</organism>
<evidence type="ECO:0000256" key="5">
    <source>
        <dbReference type="ARBA" id="ARBA00049274"/>
    </source>
</evidence>
<sequence>MVAFRWVDLVSETVHARDHWCSDALNGDLSSGGDAMETRLSLRRRLLRIDDSDTATAATAPSSGLVFNRSNQSRSFAGRRQQPQHEFEDEEDEGDGEGDADEEADDEESGDDDDGRAIEVDATGNATRTLRPGDKCPTAPVVKLVFSRSDPLGRNPTVCFDYPPSLGVVRDYSGLVVTTVDAQELSLLYRTSWERNCVKNAFAAAGFSRTRKKWTAWHLAWAKPVPKTQFKRFRGDHPQAFNHFPDPWVIGRKDRLMKTLANCRRRFGASFDFFPEGFSLPDQLDAFRRALERNETFIAGTFPSSVGSTRGADEAGQRKSATLGPLWIVKPPASACGRGIRVLTHRDACKMCEDARKLSRKPKSTKKVNARIVQKYVADPLLLGDGERFKFDLRLYVVVTSLDPLRIYLFKEGIARFCTAPYSLKNPKNRFAHLTNYSINKGSDGFVENADAQQADAGSKWSLSALIRRLQSQQLLDDPETLMRQIRAIICKTIIAAEAHLTPLLHQFAGQSSCYELFGFDLMLDSKLRPWLIEVNVSPSLMGGSPLDRRVKGLLLSDTFHLIGLQVPMTSVPREYIPTEIHSALESSTTESGASVPSSASSGRQFRRSKTMRATTVNRQLHEVVLDPAIERFEAAHVDLFAASDWDIVRSMDDEMDRRGHFERIFPASSTSSQAAVEETANYSRFFTCQRYANSLCAKWLQTPRSIRQRLRRQHSATTNPRPAPPVGSRPRKIIPSSSVS</sequence>
<proteinExistence type="predicted"/>
<dbReference type="AlphaFoldDB" id="A0A6G0QKJ4"/>
<feature type="region of interest" description="Disordered" evidence="6">
    <location>
        <begin position="585"/>
        <end position="613"/>
    </location>
</feature>
<evidence type="ECO:0000256" key="4">
    <source>
        <dbReference type="ARBA" id="ARBA00041448"/>
    </source>
</evidence>
<keyword evidence="1" id="KW-0436">Ligase</keyword>
<dbReference type="InterPro" id="IPR004344">
    <property type="entry name" value="TTL/TTLL_fam"/>
</dbReference>
<dbReference type="EMBL" id="QXFY01002835">
    <property type="protein sequence ID" value="KAE9291781.1"/>
    <property type="molecule type" value="Genomic_DNA"/>
</dbReference>
<dbReference type="Proteomes" id="UP000486351">
    <property type="component" value="Unassembled WGS sequence"/>
</dbReference>
<dbReference type="GO" id="GO:0005524">
    <property type="term" value="F:ATP binding"/>
    <property type="evidence" value="ECO:0007669"/>
    <property type="project" value="UniProtKB-KW"/>
</dbReference>
<dbReference type="PANTHER" id="PTHR12241">
    <property type="entry name" value="TUBULIN POLYGLUTAMYLASE"/>
    <property type="match status" value="1"/>
</dbReference>
<evidence type="ECO:0000313" key="8">
    <source>
        <dbReference type="Proteomes" id="UP000486351"/>
    </source>
</evidence>
<keyword evidence="2" id="KW-0547">Nucleotide-binding</keyword>
<dbReference type="GO" id="GO:0000226">
    <property type="term" value="P:microtubule cytoskeleton organization"/>
    <property type="evidence" value="ECO:0007669"/>
    <property type="project" value="TreeGrafter"/>
</dbReference>
<dbReference type="PROSITE" id="PS51221">
    <property type="entry name" value="TTL"/>
    <property type="match status" value="1"/>
</dbReference>
<evidence type="ECO:0000256" key="3">
    <source>
        <dbReference type="ARBA" id="ARBA00022840"/>
    </source>
</evidence>
<protein>
    <recommendedName>
        <fullName evidence="4">Tubulin--tyrosine ligase-like protein 5</fullName>
    </recommendedName>
</protein>
<gene>
    <name evidence="7" type="ORF">PF008_g25245</name>
</gene>
<dbReference type="Gene3D" id="3.30.470.20">
    <property type="entry name" value="ATP-grasp fold, B domain"/>
    <property type="match status" value="1"/>
</dbReference>
<keyword evidence="3" id="KW-0067">ATP-binding</keyword>
<dbReference type="Pfam" id="PF03133">
    <property type="entry name" value="TTL"/>
    <property type="match status" value="1"/>
</dbReference>
<feature type="compositionally biased region" description="Low complexity" evidence="6">
    <location>
        <begin position="592"/>
        <end position="603"/>
    </location>
</feature>
<evidence type="ECO:0000256" key="1">
    <source>
        <dbReference type="ARBA" id="ARBA00022598"/>
    </source>
</evidence>
<dbReference type="GO" id="GO:0015631">
    <property type="term" value="F:tubulin binding"/>
    <property type="evidence" value="ECO:0007669"/>
    <property type="project" value="TreeGrafter"/>
</dbReference>
<feature type="region of interest" description="Disordered" evidence="6">
    <location>
        <begin position="709"/>
        <end position="741"/>
    </location>
</feature>
<evidence type="ECO:0000313" key="7">
    <source>
        <dbReference type="EMBL" id="KAE9291781.1"/>
    </source>
</evidence>
<comment type="catalytic activity">
    <reaction evidence="5">
        <text>L-glutamyl-[protein] + L-glutamate + ATP = gamma-L-glutamyl-L-glutamyl-[protein] + ADP + phosphate + H(+)</text>
        <dbReference type="Rhea" id="RHEA:60144"/>
        <dbReference type="Rhea" id="RHEA-COMP:10208"/>
        <dbReference type="Rhea" id="RHEA-COMP:15517"/>
        <dbReference type="ChEBI" id="CHEBI:15378"/>
        <dbReference type="ChEBI" id="CHEBI:29973"/>
        <dbReference type="ChEBI" id="CHEBI:29985"/>
        <dbReference type="ChEBI" id="CHEBI:30616"/>
        <dbReference type="ChEBI" id="CHEBI:43474"/>
        <dbReference type="ChEBI" id="CHEBI:143622"/>
        <dbReference type="ChEBI" id="CHEBI:456216"/>
    </reaction>
    <physiologicalReaction direction="left-to-right" evidence="5">
        <dbReference type="Rhea" id="RHEA:60145"/>
    </physiologicalReaction>
</comment>
<dbReference type="PANTHER" id="PTHR12241:SF145">
    <property type="entry name" value="TUBULIN POLYGLUTAMYLASE TTLL5"/>
    <property type="match status" value="1"/>
</dbReference>
<evidence type="ECO:0000256" key="2">
    <source>
        <dbReference type="ARBA" id="ARBA00022741"/>
    </source>
</evidence>